<comment type="caution">
    <text evidence="4">The sequence shown here is derived from an EMBL/GenBank/DDBJ whole genome shotgun (WGS) entry which is preliminary data.</text>
</comment>
<dbReference type="SMART" id="SM00062">
    <property type="entry name" value="PBPb"/>
    <property type="match status" value="1"/>
</dbReference>
<dbReference type="PANTHER" id="PTHR35936">
    <property type="entry name" value="MEMBRANE-BOUND LYTIC MUREIN TRANSGLYCOSYLASE F"/>
    <property type="match status" value="1"/>
</dbReference>
<dbReference type="EMBL" id="JABFUC010000012">
    <property type="protein sequence ID" value="MCG6659029.1"/>
    <property type="molecule type" value="Genomic_DNA"/>
</dbReference>
<dbReference type="SUPFAM" id="SSF53850">
    <property type="entry name" value="Periplasmic binding protein-like II"/>
    <property type="match status" value="1"/>
</dbReference>
<keyword evidence="5" id="KW-1185">Reference proteome</keyword>
<dbReference type="InterPro" id="IPR001638">
    <property type="entry name" value="Solute-binding_3/MltF_N"/>
</dbReference>
<evidence type="ECO:0000313" key="5">
    <source>
        <dbReference type="Proteomes" id="UP000814385"/>
    </source>
</evidence>
<evidence type="ECO:0000259" key="3">
    <source>
        <dbReference type="SMART" id="SM00062"/>
    </source>
</evidence>
<comment type="similarity">
    <text evidence="1">Belongs to the bacterial solute-binding protein 3 family.</text>
</comment>
<reference evidence="4 5" key="1">
    <citation type="submission" date="2020-05" db="EMBL/GenBank/DDBJ databases">
        <title>Comparative genomic analysis of denitrifying bacteria from Halomonas genus.</title>
        <authorList>
            <person name="Wang L."/>
            <person name="Shao Z."/>
        </authorList>
    </citation>
    <scope>NUCLEOTIDE SEQUENCE [LARGE SCALE GENOMIC DNA]</scope>
    <source>
        <strain evidence="4 5">A4</strain>
    </source>
</reference>
<dbReference type="InterPro" id="IPR014337">
    <property type="entry name" value="Ectoine_EhuB"/>
</dbReference>
<evidence type="ECO:0000256" key="1">
    <source>
        <dbReference type="ARBA" id="ARBA00010333"/>
    </source>
</evidence>
<protein>
    <submittedName>
        <fullName evidence="4">Ectoine/hydroxyectoine ABC transporter substrate-binding protein EhuB</fullName>
    </submittedName>
</protein>
<name>A0ABS9PB75_9GAMM</name>
<feature type="domain" description="Solute-binding protein family 3/N-terminal" evidence="3">
    <location>
        <begin position="19"/>
        <end position="247"/>
    </location>
</feature>
<proteinExistence type="inferred from homology"/>
<evidence type="ECO:0000313" key="4">
    <source>
        <dbReference type="EMBL" id="MCG6659029.1"/>
    </source>
</evidence>
<dbReference type="Pfam" id="PF00497">
    <property type="entry name" value="SBP_bac_3"/>
    <property type="match status" value="1"/>
</dbReference>
<gene>
    <name evidence="4" type="primary">ehuB</name>
    <name evidence="4" type="ORF">HOP52_14810</name>
</gene>
<organism evidence="4 5">
    <name type="scientific">Billgrantia campisalis</name>
    <dbReference type="NCBI Taxonomy" id="74661"/>
    <lineage>
        <taxon>Bacteria</taxon>
        <taxon>Pseudomonadati</taxon>
        <taxon>Pseudomonadota</taxon>
        <taxon>Gammaproteobacteria</taxon>
        <taxon>Oceanospirillales</taxon>
        <taxon>Halomonadaceae</taxon>
        <taxon>Billgrantia</taxon>
    </lineage>
</organism>
<sequence>MIGLVPASAASLDEIRENGIRIAVANEVPYGYLDSDGEPRGAGPEVALHLMEAIGVDDIEWIVTDFSDLIPGLREGRFDMAAAEMAILPHRCELILYSEPNTTYGEGLLVRAGNPLELQAYEDFAKRNDFRVAVMAGADQADTLKALGVAEEKIVTIERNEQAIDAILNGAADAYAATGLTVTALDQQSQEVEAAMDFIDPILDGEEVRSWGGFAFGPESEALRDAVNEALLAFKPTRAWEQTLVDNGFAQEDVLNSFKYRTEQLCQR</sequence>
<evidence type="ECO:0000256" key="2">
    <source>
        <dbReference type="ARBA" id="ARBA00022729"/>
    </source>
</evidence>
<dbReference type="NCBIfam" id="TIGR02995">
    <property type="entry name" value="ectoine_ehuB"/>
    <property type="match status" value="1"/>
</dbReference>
<accession>A0ABS9PB75</accession>
<dbReference type="Proteomes" id="UP000814385">
    <property type="component" value="Unassembled WGS sequence"/>
</dbReference>
<dbReference type="Gene3D" id="3.40.190.10">
    <property type="entry name" value="Periplasmic binding protein-like II"/>
    <property type="match status" value="2"/>
</dbReference>
<keyword evidence="2" id="KW-0732">Signal</keyword>
<dbReference type="PANTHER" id="PTHR35936:SF17">
    <property type="entry name" value="ARGININE-BINDING EXTRACELLULAR PROTEIN ARTP"/>
    <property type="match status" value="1"/>
</dbReference>